<dbReference type="Pfam" id="PF00535">
    <property type="entry name" value="Glycos_transf_2"/>
    <property type="match status" value="1"/>
</dbReference>
<keyword evidence="2" id="KW-0328">Glycosyltransferase</keyword>
<evidence type="ECO:0000256" key="1">
    <source>
        <dbReference type="ARBA" id="ARBA00006739"/>
    </source>
</evidence>
<dbReference type="InterPro" id="IPR029044">
    <property type="entry name" value="Nucleotide-diphossugar_trans"/>
</dbReference>
<evidence type="ECO:0000259" key="4">
    <source>
        <dbReference type="Pfam" id="PF00535"/>
    </source>
</evidence>
<dbReference type="RefSeq" id="WP_077772169.1">
    <property type="nucleotide sequence ID" value="NZ_MUFC01000006.1"/>
</dbReference>
<sequence>MNFSVLMSVYKAEKPDFLQQAIESIYHNQTLKPSQVVIVKDGPLPEQIEAVLARYQSELQEILTIFSLPKNVGLGAALNAGLAHCRYELIARMDTDDIAMPERFAKQVKFMQENLNVIACSGVIEEWDSGLTEQLGCRKLPLEHNDIIRFAKSRSPLNHPAAMFRKVAVVELGGYPPLRKAQDYALWSLLIVNGSQLANLPNVLLKMRTGDEMMGRRGLDYFKHEYQLLQFQKNIGFFSYSEYIKNVVTKGLLRVSPLFIKRAAYNFLR</sequence>
<proteinExistence type="inferred from homology"/>
<protein>
    <submittedName>
        <fullName evidence="5">Glycosyl transferase</fullName>
    </submittedName>
</protein>
<comment type="caution">
    <text evidence="5">The sequence shown here is derived from an EMBL/GenBank/DDBJ whole genome shotgun (WGS) entry which is preliminary data.</text>
</comment>
<organism evidence="5 6">
    <name type="scientific">Salinivibrio sharmensis</name>
    <dbReference type="NCBI Taxonomy" id="390883"/>
    <lineage>
        <taxon>Bacteria</taxon>
        <taxon>Pseudomonadati</taxon>
        <taxon>Pseudomonadota</taxon>
        <taxon>Gammaproteobacteria</taxon>
        <taxon>Vibrionales</taxon>
        <taxon>Vibrionaceae</taxon>
        <taxon>Salinivibrio</taxon>
    </lineage>
</organism>
<dbReference type="Gene3D" id="3.90.550.10">
    <property type="entry name" value="Spore Coat Polysaccharide Biosynthesis Protein SpsA, Chain A"/>
    <property type="match status" value="1"/>
</dbReference>
<name>A0ABX3KHH9_9GAMM</name>
<evidence type="ECO:0000313" key="6">
    <source>
        <dbReference type="Proteomes" id="UP000188627"/>
    </source>
</evidence>
<evidence type="ECO:0000256" key="2">
    <source>
        <dbReference type="ARBA" id="ARBA00022676"/>
    </source>
</evidence>
<evidence type="ECO:0000256" key="3">
    <source>
        <dbReference type="ARBA" id="ARBA00022679"/>
    </source>
</evidence>
<dbReference type="GO" id="GO:0016740">
    <property type="term" value="F:transferase activity"/>
    <property type="evidence" value="ECO:0007669"/>
    <property type="project" value="UniProtKB-KW"/>
</dbReference>
<accession>A0ABX3KHH9</accession>
<reference evidence="6" key="1">
    <citation type="submission" date="2017-01" db="EMBL/GenBank/DDBJ databases">
        <title>Draft genome of the species Salinivibrio sharmensis.</title>
        <authorList>
            <person name="Lopez-Hermoso C."/>
            <person name="De La Haba R."/>
            <person name="Sanchez-Porro C."/>
            <person name="Ventosa A."/>
        </authorList>
    </citation>
    <scope>NUCLEOTIDE SEQUENCE [LARGE SCALE GENOMIC DNA]</scope>
    <source>
        <strain evidence="6">CBH463</strain>
    </source>
</reference>
<keyword evidence="6" id="KW-1185">Reference proteome</keyword>
<evidence type="ECO:0000313" key="5">
    <source>
        <dbReference type="EMBL" id="OOE88691.1"/>
    </source>
</evidence>
<dbReference type="Proteomes" id="UP000188627">
    <property type="component" value="Unassembled WGS sequence"/>
</dbReference>
<dbReference type="PANTHER" id="PTHR43685:SF5">
    <property type="entry name" value="GLYCOSYLTRANSFERASE EPSE-RELATED"/>
    <property type="match status" value="1"/>
</dbReference>
<comment type="similarity">
    <text evidence="1">Belongs to the glycosyltransferase 2 family.</text>
</comment>
<dbReference type="EMBL" id="MUFC01000006">
    <property type="protein sequence ID" value="OOE88691.1"/>
    <property type="molecule type" value="Genomic_DNA"/>
</dbReference>
<dbReference type="InterPro" id="IPR050834">
    <property type="entry name" value="Glycosyltransf_2"/>
</dbReference>
<dbReference type="SUPFAM" id="SSF53448">
    <property type="entry name" value="Nucleotide-diphospho-sugar transferases"/>
    <property type="match status" value="1"/>
</dbReference>
<feature type="domain" description="Glycosyltransferase 2-like" evidence="4">
    <location>
        <begin position="4"/>
        <end position="137"/>
    </location>
</feature>
<dbReference type="InterPro" id="IPR001173">
    <property type="entry name" value="Glyco_trans_2-like"/>
</dbReference>
<keyword evidence="3 5" id="KW-0808">Transferase</keyword>
<dbReference type="PANTHER" id="PTHR43685">
    <property type="entry name" value="GLYCOSYLTRANSFERASE"/>
    <property type="match status" value="1"/>
</dbReference>
<gene>
    <name evidence="5" type="ORF">BZG74_08340</name>
</gene>